<dbReference type="Proteomes" id="UP001142055">
    <property type="component" value="Chromosome 1"/>
</dbReference>
<gene>
    <name evidence="2" type="ORF">RDWZM_002961</name>
</gene>
<dbReference type="SMART" id="SM00225">
    <property type="entry name" value="BTB"/>
    <property type="match status" value="1"/>
</dbReference>
<evidence type="ECO:0000259" key="1">
    <source>
        <dbReference type="PROSITE" id="PS50097"/>
    </source>
</evidence>
<dbReference type="Pfam" id="PF00651">
    <property type="entry name" value="BTB"/>
    <property type="match status" value="1"/>
</dbReference>
<keyword evidence="3" id="KW-1185">Reference proteome</keyword>
<reference evidence="2" key="1">
    <citation type="submission" date="2022-12" db="EMBL/GenBank/DDBJ databases">
        <title>Genome assemblies of Blomia tropicalis.</title>
        <authorList>
            <person name="Cui Y."/>
        </authorList>
    </citation>
    <scope>NUCLEOTIDE SEQUENCE</scope>
    <source>
        <tissue evidence="2">Adult mites</tissue>
    </source>
</reference>
<proteinExistence type="predicted"/>
<feature type="domain" description="BTB" evidence="1">
    <location>
        <begin position="9"/>
        <end position="78"/>
    </location>
</feature>
<protein>
    <recommendedName>
        <fullName evidence="1">BTB domain-containing protein</fullName>
    </recommendedName>
</protein>
<dbReference type="Gene3D" id="3.30.710.10">
    <property type="entry name" value="Potassium Channel Kv1.1, Chain A"/>
    <property type="match status" value="1"/>
</dbReference>
<organism evidence="2 3">
    <name type="scientific">Blomia tropicalis</name>
    <name type="common">Mite</name>
    <dbReference type="NCBI Taxonomy" id="40697"/>
    <lineage>
        <taxon>Eukaryota</taxon>
        <taxon>Metazoa</taxon>
        <taxon>Ecdysozoa</taxon>
        <taxon>Arthropoda</taxon>
        <taxon>Chelicerata</taxon>
        <taxon>Arachnida</taxon>
        <taxon>Acari</taxon>
        <taxon>Acariformes</taxon>
        <taxon>Sarcoptiformes</taxon>
        <taxon>Astigmata</taxon>
        <taxon>Glycyphagoidea</taxon>
        <taxon>Echimyopodidae</taxon>
        <taxon>Blomia</taxon>
    </lineage>
</organism>
<dbReference type="OMA" id="NDAATMF"/>
<dbReference type="EMBL" id="JAPWDV010000001">
    <property type="protein sequence ID" value="KAJ6224416.1"/>
    <property type="molecule type" value="Genomic_DNA"/>
</dbReference>
<comment type="caution">
    <text evidence="2">The sequence shown here is derived from an EMBL/GenBank/DDBJ whole genome shotgun (WGS) entry which is preliminary data.</text>
</comment>
<dbReference type="AlphaFoldDB" id="A0A9Q0MED3"/>
<accession>A0A9Q0MED3</accession>
<dbReference type="InterPro" id="IPR011333">
    <property type="entry name" value="SKP1/BTB/POZ_sf"/>
</dbReference>
<sequence>MALSDKQLSDVILRTSDGIEFPSHKIILSIRSSVFKAMFNHQDFKENQENLVCFEDIDSNLMEHLLNYIYFGDISFDNQLASQLISQAHKYSIVSLTEICGQIMVNDIELESAAKLLYIADSYQLSSMKKEAMLFIKYNSGVKETDGWKEFIKPNVDLMEELVFFMSSIP</sequence>
<dbReference type="InterPro" id="IPR000210">
    <property type="entry name" value="BTB/POZ_dom"/>
</dbReference>
<dbReference type="PROSITE" id="PS50097">
    <property type="entry name" value="BTB"/>
    <property type="match status" value="1"/>
</dbReference>
<evidence type="ECO:0000313" key="2">
    <source>
        <dbReference type="EMBL" id="KAJ6224416.1"/>
    </source>
</evidence>
<evidence type="ECO:0000313" key="3">
    <source>
        <dbReference type="Proteomes" id="UP001142055"/>
    </source>
</evidence>
<dbReference type="PANTHER" id="PTHR24413">
    <property type="entry name" value="SPECKLE-TYPE POZ PROTEIN"/>
    <property type="match status" value="1"/>
</dbReference>
<dbReference type="SUPFAM" id="SSF54695">
    <property type="entry name" value="POZ domain"/>
    <property type="match status" value="1"/>
</dbReference>
<name>A0A9Q0MED3_BLOTA</name>
<dbReference type="Gene3D" id="1.25.40.420">
    <property type="match status" value="1"/>
</dbReference>
<dbReference type="CDD" id="cd18186">
    <property type="entry name" value="BTB_POZ_ZBTB_KLHL-like"/>
    <property type="match status" value="1"/>
</dbReference>